<dbReference type="Proteomes" id="UP000299102">
    <property type="component" value="Unassembled WGS sequence"/>
</dbReference>
<evidence type="ECO:0000313" key="3">
    <source>
        <dbReference type="Proteomes" id="UP000299102"/>
    </source>
</evidence>
<protein>
    <submittedName>
        <fullName evidence="2">Uncharacterized protein</fullName>
    </submittedName>
</protein>
<organism evidence="2 3">
    <name type="scientific">Eumeta variegata</name>
    <name type="common">Bagworm moth</name>
    <name type="synonym">Eumeta japonica</name>
    <dbReference type="NCBI Taxonomy" id="151549"/>
    <lineage>
        <taxon>Eukaryota</taxon>
        <taxon>Metazoa</taxon>
        <taxon>Ecdysozoa</taxon>
        <taxon>Arthropoda</taxon>
        <taxon>Hexapoda</taxon>
        <taxon>Insecta</taxon>
        <taxon>Pterygota</taxon>
        <taxon>Neoptera</taxon>
        <taxon>Endopterygota</taxon>
        <taxon>Lepidoptera</taxon>
        <taxon>Glossata</taxon>
        <taxon>Ditrysia</taxon>
        <taxon>Tineoidea</taxon>
        <taxon>Psychidae</taxon>
        <taxon>Oiketicinae</taxon>
        <taxon>Eumeta</taxon>
    </lineage>
</organism>
<gene>
    <name evidence="2" type="ORF">EVAR_57177_1</name>
</gene>
<sequence length="90" mass="10190">MQPRQHSNTDLAMIKEDSGKHIITSATSLRSPVCARNTYGPGKEKKKRPAKNAIAQTAIVRRRSPTFARTTLDFLRREKKYPTIVVVVVR</sequence>
<feature type="region of interest" description="Disordered" evidence="1">
    <location>
        <begin position="34"/>
        <end position="53"/>
    </location>
</feature>
<accession>A0A4C1Z2S5</accession>
<evidence type="ECO:0000313" key="2">
    <source>
        <dbReference type="EMBL" id="GBP81532.1"/>
    </source>
</evidence>
<proteinExistence type="predicted"/>
<evidence type="ECO:0000256" key="1">
    <source>
        <dbReference type="SAM" id="MobiDB-lite"/>
    </source>
</evidence>
<dbReference type="AlphaFoldDB" id="A0A4C1Z2S5"/>
<name>A0A4C1Z2S5_EUMVA</name>
<dbReference type="EMBL" id="BGZK01001516">
    <property type="protein sequence ID" value="GBP81532.1"/>
    <property type="molecule type" value="Genomic_DNA"/>
</dbReference>
<comment type="caution">
    <text evidence="2">The sequence shown here is derived from an EMBL/GenBank/DDBJ whole genome shotgun (WGS) entry which is preliminary data.</text>
</comment>
<reference evidence="2 3" key="1">
    <citation type="journal article" date="2019" name="Commun. Biol.">
        <title>The bagworm genome reveals a unique fibroin gene that provides high tensile strength.</title>
        <authorList>
            <person name="Kono N."/>
            <person name="Nakamura H."/>
            <person name="Ohtoshi R."/>
            <person name="Tomita M."/>
            <person name="Numata K."/>
            <person name="Arakawa K."/>
        </authorList>
    </citation>
    <scope>NUCLEOTIDE SEQUENCE [LARGE SCALE GENOMIC DNA]</scope>
</reference>
<keyword evidence="3" id="KW-1185">Reference proteome</keyword>